<evidence type="ECO:0000313" key="6">
    <source>
        <dbReference type="Proteomes" id="UP000621390"/>
    </source>
</evidence>
<dbReference type="AlphaFoldDB" id="A0A8I1KHZ3"/>
<evidence type="ECO:0000313" key="4">
    <source>
        <dbReference type="EMBL" id="MBJ7266211.1"/>
    </source>
</evidence>
<dbReference type="InterPro" id="IPR001106">
    <property type="entry name" value="Aromatic_Lyase"/>
</dbReference>
<dbReference type="CDD" id="cd00332">
    <property type="entry name" value="PAL-HAL"/>
    <property type="match status" value="1"/>
</dbReference>
<dbReference type="RefSeq" id="WP_199493986.1">
    <property type="nucleotide sequence ID" value="NZ_JAEMOO010000005.1"/>
</dbReference>
<dbReference type="GO" id="GO:0044550">
    <property type="term" value="P:secondary metabolite biosynthetic process"/>
    <property type="evidence" value="ECO:0007669"/>
    <property type="project" value="UniProtKB-ARBA"/>
</dbReference>
<gene>
    <name evidence="4" type="ORF">JHC10_04555</name>
    <name evidence="5" type="ORF">JHC11_10205</name>
</gene>
<dbReference type="InterPro" id="IPR024083">
    <property type="entry name" value="Fumarase/histidase_N"/>
</dbReference>
<dbReference type="PROSITE" id="PS00488">
    <property type="entry name" value="PAL_HISTIDASE"/>
    <property type="match status" value="1"/>
</dbReference>
<dbReference type="InterPro" id="IPR008948">
    <property type="entry name" value="L-Aspartase-like"/>
</dbReference>
<comment type="catalytic activity">
    <reaction evidence="2">
        <text>L-tyrosine = (E)-4-coumarate + NH4(+)</text>
        <dbReference type="Rhea" id="RHEA:24906"/>
        <dbReference type="ChEBI" id="CHEBI:12876"/>
        <dbReference type="ChEBI" id="CHEBI:28938"/>
        <dbReference type="ChEBI" id="CHEBI:58315"/>
        <dbReference type="EC" id="4.3.1.23"/>
    </reaction>
</comment>
<sequence length="515" mass="56626">MTTSIIAFGGRPLTIKDVVEIANGKAQAALSDVPEFVEKVDAGVRFLDELLEQDGVIYGVTTGYGDSCTVTVPENLVNELPIHLTRFHGCGLGDTFDEQETRAILATRLSSLAQGYSGVSWELLERLVVMLNENMLPLIPKEGSVGASGDLTPLSYIAGALIGERDVRFRDKVMNSAEAFKELGMSVHKLRPKEGLAIMNGTAVMTALACLAWDRAEYITRLSSRITSLASIALEGNSNHFDDLLFAVKPHKGQQQVASWIQQDLNHVEHPRNSSRLQDRYSIRCAPHVIGVLKDSLPWFKETIENELNSANDNPIIDGLGEHVLHGGHFYGGHIAMVMDSMKTAVANLADLHDRQMALLMDTKMNHGLPSNLSAAEGERTSINHGFKAVQIGCSAWAAEALKLTMPASVFSRSTECHNQDKVSMGTIAARDCIRILELTEQVVIATLLAAYQGVELRKRIAEKPVSPSSGVVEMLESLAGQFELLTEDRQLEPELRYWLTQLRLKVWNLYQEPA</sequence>
<dbReference type="Gene3D" id="1.20.200.10">
    <property type="entry name" value="Fumarase/aspartase (Central domain)"/>
    <property type="match status" value="1"/>
</dbReference>
<dbReference type="FunFam" id="1.20.200.10:FF:000012">
    <property type="entry name" value="Tyrosine ammonia-lyase"/>
    <property type="match status" value="1"/>
</dbReference>
<evidence type="ECO:0000313" key="5">
    <source>
        <dbReference type="EMBL" id="MBJ7316350.1"/>
    </source>
</evidence>
<name>A0A8I1KHZ3_9GAMM</name>
<reference evidence="5 7" key="1">
    <citation type="submission" date="2020-09" db="EMBL/GenBank/DDBJ databases">
        <title>Draft Genomes of Bacterial Isolates from North Pond Shallow Sediments.</title>
        <authorList>
            <person name="Kiel Reese B."/>
            <person name="Mullis M."/>
            <person name="Weisend R.E."/>
        </authorList>
    </citation>
    <scope>NUCLEOTIDE SEQUENCE</scope>
    <source>
        <strain evidence="5">KJE-2</strain>
        <strain evidence="4 7">KJE-3</strain>
    </source>
</reference>
<dbReference type="Proteomes" id="UP000655994">
    <property type="component" value="Unassembled WGS sequence"/>
</dbReference>
<evidence type="ECO:0000313" key="7">
    <source>
        <dbReference type="Proteomes" id="UP000655994"/>
    </source>
</evidence>
<keyword evidence="1 5" id="KW-0456">Lyase</keyword>
<organism evidence="5 6">
    <name type="scientific">Idiomarina abyssalis</name>
    <dbReference type="NCBI Taxonomy" id="86102"/>
    <lineage>
        <taxon>Bacteria</taxon>
        <taxon>Pseudomonadati</taxon>
        <taxon>Pseudomonadota</taxon>
        <taxon>Gammaproteobacteria</taxon>
        <taxon>Alteromonadales</taxon>
        <taxon>Idiomarinaceae</taxon>
        <taxon>Idiomarina</taxon>
    </lineage>
</organism>
<dbReference type="Proteomes" id="UP000621390">
    <property type="component" value="Unassembled WGS sequence"/>
</dbReference>
<dbReference type="InterPro" id="IPR022313">
    <property type="entry name" value="Phe/His_NH3-lyase_AS"/>
</dbReference>
<evidence type="ECO:0000256" key="1">
    <source>
        <dbReference type="ARBA" id="ARBA00023239"/>
    </source>
</evidence>
<proteinExistence type="predicted"/>
<keyword evidence="7" id="KW-1185">Reference proteome</keyword>
<dbReference type="GO" id="GO:0052883">
    <property type="term" value="F:tyrosine ammonia-lyase activity"/>
    <property type="evidence" value="ECO:0007669"/>
    <property type="project" value="UniProtKB-EC"/>
</dbReference>
<evidence type="ECO:0000256" key="2">
    <source>
        <dbReference type="ARBA" id="ARBA00052500"/>
    </source>
</evidence>
<comment type="caution">
    <text evidence="5">The sequence shown here is derived from an EMBL/GenBank/DDBJ whole genome shotgun (WGS) entry which is preliminary data.</text>
</comment>
<dbReference type="Pfam" id="PF00221">
    <property type="entry name" value="Lyase_aromatic"/>
    <property type="match status" value="1"/>
</dbReference>
<dbReference type="FunFam" id="1.10.275.10:FF:000005">
    <property type="entry name" value="Histidine ammonia-lyase"/>
    <property type="match status" value="1"/>
</dbReference>
<protein>
    <recommendedName>
        <fullName evidence="3">tyrosine ammonia-lyase</fullName>
        <ecNumber evidence="3">4.3.1.23</ecNumber>
    </recommendedName>
</protein>
<dbReference type="Gene3D" id="1.10.275.10">
    <property type="entry name" value="Fumarase/aspartase (N-terminal domain)"/>
    <property type="match status" value="1"/>
</dbReference>
<dbReference type="EC" id="4.3.1.23" evidence="3"/>
<dbReference type="SUPFAM" id="SSF48557">
    <property type="entry name" value="L-aspartase-like"/>
    <property type="match status" value="1"/>
</dbReference>
<dbReference type="PANTHER" id="PTHR10362">
    <property type="entry name" value="HISTIDINE AMMONIA-LYASE"/>
    <property type="match status" value="1"/>
</dbReference>
<dbReference type="EMBL" id="JAEMOS010000011">
    <property type="protein sequence ID" value="MBJ7266211.1"/>
    <property type="molecule type" value="Genomic_DNA"/>
</dbReference>
<accession>A0A8I1KHZ3</accession>
<evidence type="ECO:0000256" key="3">
    <source>
        <dbReference type="ARBA" id="ARBA00066365"/>
    </source>
</evidence>
<dbReference type="EMBL" id="JAEMOP010000009">
    <property type="protein sequence ID" value="MBJ7316350.1"/>
    <property type="molecule type" value="Genomic_DNA"/>
</dbReference>